<dbReference type="Proteomes" id="UP000016511">
    <property type="component" value="Unassembled WGS sequence"/>
</dbReference>
<dbReference type="EMBL" id="AWSJ01000046">
    <property type="protein sequence ID" value="ERI11262.1"/>
    <property type="molecule type" value="Genomic_DNA"/>
</dbReference>
<dbReference type="PATRIC" id="fig|649747.3.peg.605"/>
<dbReference type="SMART" id="SM00990">
    <property type="entry name" value="VRR_NUC"/>
    <property type="match status" value="1"/>
</dbReference>
<keyword evidence="2" id="KW-0540">Nuclease</keyword>
<keyword evidence="4" id="KW-0472">Membrane</keyword>
<evidence type="ECO:0000256" key="3">
    <source>
        <dbReference type="ARBA" id="ARBA00022801"/>
    </source>
</evidence>
<evidence type="ECO:0000256" key="1">
    <source>
        <dbReference type="ARBA" id="ARBA00001946"/>
    </source>
</evidence>
<dbReference type="InterPro" id="IPR014883">
    <property type="entry name" value="VRR_NUC"/>
</dbReference>
<feature type="domain" description="VRR-NUC" evidence="5">
    <location>
        <begin position="29"/>
        <end position="109"/>
    </location>
</feature>
<dbReference type="GO" id="GO:0003676">
    <property type="term" value="F:nucleic acid binding"/>
    <property type="evidence" value="ECO:0007669"/>
    <property type="project" value="InterPro"/>
</dbReference>
<evidence type="ECO:0000256" key="4">
    <source>
        <dbReference type="SAM" id="Phobius"/>
    </source>
</evidence>
<dbReference type="HOGENOM" id="CLU_161041_1_0_9"/>
<evidence type="ECO:0000256" key="2">
    <source>
        <dbReference type="ARBA" id="ARBA00022722"/>
    </source>
</evidence>
<dbReference type="GO" id="GO:0016788">
    <property type="term" value="F:hydrolase activity, acting on ester bonds"/>
    <property type="evidence" value="ECO:0007669"/>
    <property type="project" value="InterPro"/>
</dbReference>
<evidence type="ECO:0000313" key="7">
    <source>
        <dbReference type="Proteomes" id="UP000016511"/>
    </source>
</evidence>
<dbReference type="InterPro" id="IPR011856">
    <property type="entry name" value="tRNA_endonuc-like_dom_sf"/>
</dbReference>
<name>U1YGR7_ANEAE</name>
<keyword evidence="3" id="KW-0378">Hydrolase</keyword>
<sequence length="121" mass="13645">MHTRIHARIGKLGQSCFLVLSLFIWEVFMLEKYIEKKLVAEVKKMGGIAAKFVSPGLDGMPDRLLLLPYGKMAFVELKAPGKKPRLLQIRRIKQLQKLGFTCYVIDDVKQIGGILGEIQSS</sequence>
<dbReference type="GO" id="GO:0004518">
    <property type="term" value="F:nuclease activity"/>
    <property type="evidence" value="ECO:0007669"/>
    <property type="project" value="UniProtKB-KW"/>
</dbReference>
<reference evidence="6 7" key="1">
    <citation type="submission" date="2013-08" db="EMBL/GenBank/DDBJ databases">
        <authorList>
            <person name="Weinstock G."/>
            <person name="Sodergren E."/>
            <person name="Wylie T."/>
            <person name="Fulton L."/>
            <person name="Fulton R."/>
            <person name="Fronick C."/>
            <person name="O'Laughlin M."/>
            <person name="Godfrey J."/>
            <person name="Miner T."/>
            <person name="Herter B."/>
            <person name="Appelbaum E."/>
            <person name="Cordes M."/>
            <person name="Lek S."/>
            <person name="Wollam A."/>
            <person name="Pepin K.H."/>
            <person name="Palsikar V.B."/>
            <person name="Mitreva M."/>
            <person name="Wilson R.K."/>
        </authorList>
    </citation>
    <scope>NUCLEOTIDE SEQUENCE [LARGE SCALE GENOMIC DNA]</scope>
    <source>
        <strain evidence="6 7">ATCC 12856</strain>
    </source>
</reference>
<evidence type="ECO:0000313" key="6">
    <source>
        <dbReference type="EMBL" id="ERI11262.1"/>
    </source>
</evidence>
<keyword evidence="4" id="KW-0812">Transmembrane</keyword>
<feature type="transmembrane region" description="Helical" evidence="4">
    <location>
        <begin position="12"/>
        <end position="30"/>
    </location>
</feature>
<gene>
    <name evidence="6" type="ORF">HMPREF0083_00673</name>
</gene>
<dbReference type="Gene3D" id="3.40.1350.10">
    <property type="match status" value="1"/>
</dbReference>
<proteinExistence type="predicted"/>
<protein>
    <submittedName>
        <fullName evidence="6">VRR-NUC domain protein</fullName>
    </submittedName>
</protein>
<keyword evidence="7" id="KW-1185">Reference proteome</keyword>
<comment type="cofactor">
    <cofactor evidence="1">
        <name>Mg(2+)</name>
        <dbReference type="ChEBI" id="CHEBI:18420"/>
    </cofactor>
</comment>
<dbReference type="STRING" id="649747.HMPREF0083_00673"/>
<keyword evidence="4" id="KW-1133">Transmembrane helix</keyword>
<dbReference type="AlphaFoldDB" id="U1YGR7"/>
<evidence type="ECO:0000259" key="5">
    <source>
        <dbReference type="SMART" id="SM00990"/>
    </source>
</evidence>
<accession>U1YGR7</accession>
<comment type="caution">
    <text evidence="6">The sequence shown here is derived from an EMBL/GenBank/DDBJ whole genome shotgun (WGS) entry which is preliminary data.</text>
</comment>
<organism evidence="6 7">
    <name type="scientific">Aneurinibacillus aneurinilyticus ATCC 12856</name>
    <dbReference type="NCBI Taxonomy" id="649747"/>
    <lineage>
        <taxon>Bacteria</taxon>
        <taxon>Bacillati</taxon>
        <taxon>Bacillota</taxon>
        <taxon>Bacilli</taxon>
        <taxon>Bacillales</taxon>
        <taxon>Paenibacillaceae</taxon>
        <taxon>Aneurinibacillus group</taxon>
        <taxon>Aneurinibacillus</taxon>
    </lineage>
</organism>
<dbReference type="eggNOG" id="ENOG5032Y88">
    <property type="taxonomic scope" value="Bacteria"/>
</dbReference>